<evidence type="ECO:0000313" key="3">
    <source>
        <dbReference type="EMBL" id="PRQ41538.1"/>
    </source>
</evidence>
<feature type="domain" description="CRIB" evidence="2">
    <location>
        <begin position="113"/>
        <end position="126"/>
    </location>
</feature>
<dbReference type="Gramene" id="PRQ41538">
    <property type="protein sequence ID" value="PRQ41538"/>
    <property type="gene ID" value="RchiOBHm_Chr3g0447931"/>
</dbReference>
<dbReference type="EMBL" id="PDCK01000041">
    <property type="protein sequence ID" value="PRQ41538.1"/>
    <property type="molecule type" value="Genomic_DNA"/>
</dbReference>
<evidence type="ECO:0000259" key="2">
    <source>
        <dbReference type="PROSITE" id="PS50108"/>
    </source>
</evidence>
<evidence type="ECO:0000313" key="4">
    <source>
        <dbReference type="Proteomes" id="UP000238479"/>
    </source>
</evidence>
<dbReference type="PANTHER" id="PTHR46931">
    <property type="entry name" value="CRIB DOMAIN-CONTAINING PROTEIN RIC2"/>
    <property type="match status" value="1"/>
</dbReference>
<dbReference type="PROSITE" id="PS50108">
    <property type="entry name" value="CRIB"/>
    <property type="match status" value="1"/>
</dbReference>
<dbReference type="STRING" id="74649.A0A2P6R545"/>
<dbReference type="InterPro" id="IPR000095">
    <property type="entry name" value="CRIB_dom"/>
</dbReference>
<dbReference type="InterPro" id="IPR044509">
    <property type="entry name" value="RIC2/4"/>
</dbReference>
<protein>
    <submittedName>
        <fullName evidence="3">Putative CRIB domain-containing protein</fullName>
    </submittedName>
</protein>
<comment type="caution">
    <text evidence="3">The sequence shown here is derived from an EMBL/GenBank/DDBJ whole genome shotgun (WGS) entry which is preliminary data.</text>
</comment>
<feature type="region of interest" description="Disordered" evidence="1">
    <location>
        <begin position="22"/>
        <end position="65"/>
    </location>
</feature>
<gene>
    <name evidence="3" type="ORF">RchiOBHm_Chr3g0447931</name>
</gene>
<dbReference type="OrthoDB" id="678664at2759"/>
<dbReference type="AlphaFoldDB" id="A0A2P6R545"/>
<keyword evidence="4" id="KW-1185">Reference proteome</keyword>
<dbReference type="OMA" id="DPIRGWD"/>
<dbReference type="PANTHER" id="PTHR46931:SF6">
    <property type="entry name" value="CRIB DOMAIN-CONTAINING PROTEIN RIC4"/>
    <property type="match status" value="1"/>
</dbReference>
<proteinExistence type="predicted"/>
<accession>A0A2P6R545</accession>
<dbReference type="Proteomes" id="UP000238479">
    <property type="component" value="Chromosome 3"/>
</dbReference>
<name>A0A2P6R545_ROSCH</name>
<sequence length="178" mass="19768">MRERMERLVLLPFTIGCVSESSIAVGAQQQPRRSKSDTNPSPIRTKEEEEEEEEGDGLSSGENMKNSFRSLALSKPNISVGIHRLSKGFKTFSQLFVYKDEMEEEELEMDMEIGCPTDVKHVTHIGLDGSASAATTDPIHKGSRDDLISPVSWRQFELSRFSQPDADAVNVNFNGSSS</sequence>
<feature type="compositionally biased region" description="Polar residues" evidence="1">
    <location>
        <begin position="22"/>
        <end position="42"/>
    </location>
</feature>
<reference evidence="3 4" key="1">
    <citation type="journal article" date="2018" name="Nat. Genet.">
        <title>The Rosa genome provides new insights in the design of modern roses.</title>
        <authorList>
            <person name="Bendahmane M."/>
        </authorList>
    </citation>
    <scope>NUCLEOTIDE SEQUENCE [LARGE SCALE GENOMIC DNA]</scope>
    <source>
        <strain evidence="4">cv. Old Blush</strain>
    </source>
</reference>
<evidence type="ECO:0000256" key="1">
    <source>
        <dbReference type="SAM" id="MobiDB-lite"/>
    </source>
</evidence>
<organism evidence="3 4">
    <name type="scientific">Rosa chinensis</name>
    <name type="common">China rose</name>
    <dbReference type="NCBI Taxonomy" id="74649"/>
    <lineage>
        <taxon>Eukaryota</taxon>
        <taxon>Viridiplantae</taxon>
        <taxon>Streptophyta</taxon>
        <taxon>Embryophyta</taxon>
        <taxon>Tracheophyta</taxon>
        <taxon>Spermatophyta</taxon>
        <taxon>Magnoliopsida</taxon>
        <taxon>eudicotyledons</taxon>
        <taxon>Gunneridae</taxon>
        <taxon>Pentapetalae</taxon>
        <taxon>rosids</taxon>
        <taxon>fabids</taxon>
        <taxon>Rosales</taxon>
        <taxon>Rosaceae</taxon>
        <taxon>Rosoideae</taxon>
        <taxon>Rosoideae incertae sedis</taxon>
        <taxon>Rosa</taxon>
    </lineage>
</organism>